<sequence length="52" mass="6002">MSYQEKNKITISEAITRFSIEVLQIEETKNNPELILAITELLKIGRVSNLRI</sequence>
<keyword evidence="2" id="KW-1185">Reference proteome</keyword>
<evidence type="ECO:0000313" key="2">
    <source>
        <dbReference type="Proteomes" id="UP000501558"/>
    </source>
</evidence>
<name>A0AAE7CSW0_9LACT</name>
<evidence type="ECO:0000313" key="1">
    <source>
        <dbReference type="EMBL" id="QIW58308.1"/>
    </source>
</evidence>
<gene>
    <name evidence="1" type="ORF">GU334_05060</name>
</gene>
<protein>
    <submittedName>
        <fullName evidence="1">Uncharacterized protein</fullName>
    </submittedName>
</protein>
<accession>A0AAE7CSW0</accession>
<dbReference type="AlphaFoldDB" id="A0AAE7CSW0"/>
<proteinExistence type="predicted"/>
<dbReference type="Proteomes" id="UP000501558">
    <property type="component" value="Chromosome"/>
</dbReference>
<dbReference type="RefSeq" id="WP_167841256.1">
    <property type="nucleotide sequence ID" value="NZ_CP047628.1"/>
</dbReference>
<dbReference type="EMBL" id="CP047628">
    <property type="protein sequence ID" value="QIW58308.1"/>
    <property type="molecule type" value="Genomic_DNA"/>
</dbReference>
<reference evidence="1 2" key="1">
    <citation type="submission" date="2019-12" db="EMBL/GenBank/DDBJ databases">
        <title>Whole genome sequences of Lactococcus raffinolactis strains isolated from sewage.</title>
        <authorList>
            <person name="Ybazeta G."/>
            <person name="Ross M."/>
            <person name="Brabant-Kirwan D."/>
            <person name="Saleh M."/>
            <person name="Dillon J.A."/>
            <person name="Splinter K."/>
            <person name="Nokhbeh R."/>
        </authorList>
    </citation>
    <scope>NUCLEOTIDE SEQUENCE [LARGE SCALE GENOMIC DNA]</scope>
    <source>
        <strain evidence="1 2">Lr_19_14</strain>
    </source>
</reference>
<organism evidence="1 2">
    <name type="scientific">Pseudolactococcus raffinolactis</name>
    <dbReference type="NCBI Taxonomy" id="1366"/>
    <lineage>
        <taxon>Bacteria</taxon>
        <taxon>Bacillati</taxon>
        <taxon>Bacillota</taxon>
        <taxon>Bacilli</taxon>
        <taxon>Lactobacillales</taxon>
        <taxon>Streptococcaceae</taxon>
        <taxon>Pseudolactococcus</taxon>
    </lineage>
</organism>